<evidence type="ECO:0000313" key="13">
    <source>
        <dbReference type="Proteomes" id="UP001153636"/>
    </source>
</evidence>
<keyword evidence="10" id="KW-0407">Ion channel</keyword>
<feature type="transmembrane region" description="Helical" evidence="11">
    <location>
        <begin position="135"/>
        <end position="156"/>
    </location>
</feature>
<dbReference type="AlphaFoldDB" id="A0A9P0D3N1"/>
<name>A0A9P0D3N1_9CUCU</name>
<dbReference type="Proteomes" id="UP001153636">
    <property type="component" value="Chromosome 5"/>
</dbReference>
<proteinExistence type="inferred from homology"/>
<keyword evidence="6" id="KW-0375">Hydrogen ion transport</keyword>
<dbReference type="GO" id="GO:0005886">
    <property type="term" value="C:plasma membrane"/>
    <property type="evidence" value="ECO:0007669"/>
    <property type="project" value="UniProtKB-SubCell"/>
</dbReference>
<dbReference type="GO" id="GO:0015252">
    <property type="term" value="F:proton channel activity"/>
    <property type="evidence" value="ECO:0007669"/>
    <property type="project" value="InterPro"/>
</dbReference>
<dbReference type="OrthoDB" id="6429739at2759"/>
<evidence type="ECO:0000256" key="7">
    <source>
        <dbReference type="ARBA" id="ARBA00022989"/>
    </source>
</evidence>
<keyword evidence="8" id="KW-0406">Ion transport</keyword>
<protein>
    <submittedName>
        <fullName evidence="12">Uncharacterized protein</fullName>
    </submittedName>
</protein>
<evidence type="ECO:0000256" key="3">
    <source>
        <dbReference type="ARBA" id="ARBA00022448"/>
    </source>
</evidence>
<dbReference type="PANTHER" id="PTHR21522:SF61">
    <property type="entry name" value="PROTON CHANNEL OTOPLC"/>
    <property type="match status" value="1"/>
</dbReference>
<evidence type="ECO:0000256" key="5">
    <source>
        <dbReference type="ARBA" id="ARBA00022692"/>
    </source>
</evidence>
<evidence type="ECO:0000256" key="9">
    <source>
        <dbReference type="ARBA" id="ARBA00023136"/>
    </source>
</evidence>
<comment type="similarity">
    <text evidence="2">Belongs to the otopetrin family.</text>
</comment>
<evidence type="ECO:0000256" key="11">
    <source>
        <dbReference type="SAM" id="Phobius"/>
    </source>
</evidence>
<dbReference type="EMBL" id="OV651817">
    <property type="protein sequence ID" value="CAH1110680.1"/>
    <property type="molecule type" value="Genomic_DNA"/>
</dbReference>
<feature type="transmembrane region" description="Helical" evidence="11">
    <location>
        <begin position="43"/>
        <end position="65"/>
    </location>
</feature>
<keyword evidence="3" id="KW-0813">Transport</keyword>
<sequence length="298" mass="34611">MDLRERERLHHSLPVLDVEYLPEIRHKPQPQKQKKRRQLEDEVLTSIVSAFYAKLLVIIGMAFSITRSITMRGSEQHDIYFIYLYIVSVIFLLYVYTIHMRTKSILYEINNGQHKDASEFLVNCRRNMYTRYGSFYFRMGVVGFGIGSLIFSALQFGQYFEFSNQPGCPTFLDVQRSQLISKFGLMHLVATNVSDWFQVLVESTVHDLFSSIATQQTPKYILNPGNITRIDGESRLLEVTRSQWEQKQTCIKFQLITTILSRVEPHLASCAVEYNLLCSMILVLMWKNSTSSKTQGIF</sequence>
<evidence type="ECO:0000256" key="6">
    <source>
        <dbReference type="ARBA" id="ARBA00022781"/>
    </source>
</evidence>
<reference evidence="12" key="1">
    <citation type="submission" date="2022-01" db="EMBL/GenBank/DDBJ databases">
        <authorList>
            <person name="King R."/>
        </authorList>
    </citation>
    <scope>NUCLEOTIDE SEQUENCE</scope>
</reference>
<accession>A0A9P0D3N1</accession>
<keyword evidence="4" id="KW-1003">Cell membrane</keyword>
<organism evidence="12 13">
    <name type="scientific">Psylliodes chrysocephalus</name>
    <dbReference type="NCBI Taxonomy" id="3402493"/>
    <lineage>
        <taxon>Eukaryota</taxon>
        <taxon>Metazoa</taxon>
        <taxon>Ecdysozoa</taxon>
        <taxon>Arthropoda</taxon>
        <taxon>Hexapoda</taxon>
        <taxon>Insecta</taxon>
        <taxon>Pterygota</taxon>
        <taxon>Neoptera</taxon>
        <taxon>Endopterygota</taxon>
        <taxon>Coleoptera</taxon>
        <taxon>Polyphaga</taxon>
        <taxon>Cucujiformia</taxon>
        <taxon>Chrysomeloidea</taxon>
        <taxon>Chrysomelidae</taxon>
        <taxon>Galerucinae</taxon>
        <taxon>Alticini</taxon>
        <taxon>Psylliodes</taxon>
    </lineage>
</organism>
<keyword evidence="13" id="KW-1185">Reference proteome</keyword>
<keyword evidence="9 11" id="KW-0472">Membrane</keyword>
<evidence type="ECO:0000256" key="8">
    <source>
        <dbReference type="ARBA" id="ARBA00023065"/>
    </source>
</evidence>
<evidence type="ECO:0000256" key="4">
    <source>
        <dbReference type="ARBA" id="ARBA00022475"/>
    </source>
</evidence>
<evidence type="ECO:0000256" key="10">
    <source>
        <dbReference type="ARBA" id="ARBA00023303"/>
    </source>
</evidence>
<comment type="subcellular location">
    <subcellularLocation>
        <location evidence="1">Cell membrane</location>
        <topology evidence="1">Multi-pass membrane protein</topology>
    </subcellularLocation>
</comment>
<gene>
    <name evidence="12" type="ORF">PSYICH_LOCUS10796</name>
</gene>
<evidence type="ECO:0000256" key="1">
    <source>
        <dbReference type="ARBA" id="ARBA00004651"/>
    </source>
</evidence>
<evidence type="ECO:0000256" key="2">
    <source>
        <dbReference type="ARBA" id="ARBA00006513"/>
    </source>
</evidence>
<dbReference type="InterPro" id="IPR004878">
    <property type="entry name" value="Otopetrin"/>
</dbReference>
<evidence type="ECO:0000313" key="12">
    <source>
        <dbReference type="EMBL" id="CAH1110680.1"/>
    </source>
</evidence>
<feature type="transmembrane region" description="Helical" evidence="11">
    <location>
        <begin position="77"/>
        <end position="96"/>
    </location>
</feature>
<keyword evidence="5 11" id="KW-0812">Transmembrane</keyword>
<keyword evidence="7 11" id="KW-1133">Transmembrane helix</keyword>
<dbReference type="Pfam" id="PF03189">
    <property type="entry name" value="Otopetrin"/>
    <property type="match status" value="1"/>
</dbReference>
<dbReference type="PANTHER" id="PTHR21522">
    <property type="entry name" value="PROTON CHANNEL OTOP"/>
    <property type="match status" value="1"/>
</dbReference>